<proteinExistence type="predicted"/>
<evidence type="ECO:0000313" key="1">
    <source>
        <dbReference type="EMBL" id="KAI4304704.1"/>
    </source>
</evidence>
<comment type="caution">
    <text evidence="1">The sequence shown here is derived from an EMBL/GenBank/DDBJ whole genome shotgun (WGS) entry which is preliminary data.</text>
</comment>
<organism evidence="1 2">
    <name type="scientific">Melastoma candidum</name>
    <dbReference type="NCBI Taxonomy" id="119954"/>
    <lineage>
        <taxon>Eukaryota</taxon>
        <taxon>Viridiplantae</taxon>
        <taxon>Streptophyta</taxon>
        <taxon>Embryophyta</taxon>
        <taxon>Tracheophyta</taxon>
        <taxon>Spermatophyta</taxon>
        <taxon>Magnoliopsida</taxon>
        <taxon>eudicotyledons</taxon>
        <taxon>Gunneridae</taxon>
        <taxon>Pentapetalae</taxon>
        <taxon>rosids</taxon>
        <taxon>malvids</taxon>
        <taxon>Myrtales</taxon>
        <taxon>Melastomataceae</taxon>
        <taxon>Melastomatoideae</taxon>
        <taxon>Melastomateae</taxon>
        <taxon>Melastoma</taxon>
    </lineage>
</organism>
<evidence type="ECO:0000313" key="2">
    <source>
        <dbReference type="Proteomes" id="UP001057402"/>
    </source>
</evidence>
<protein>
    <submittedName>
        <fullName evidence="1">Uncharacterized protein</fullName>
    </submittedName>
</protein>
<gene>
    <name evidence="1" type="ORF">MLD38_040178</name>
</gene>
<dbReference type="Proteomes" id="UP001057402">
    <property type="component" value="Chromosome 12"/>
</dbReference>
<dbReference type="EMBL" id="CM042891">
    <property type="protein sequence ID" value="KAI4304704.1"/>
    <property type="molecule type" value="Genomic_DNA"/>
</dbReference>
<keyword evidence="2" id="KW-1185">Reference proteome</keyword>
<reference evidence="2" key="1">
    <citation type="journal article" date="2023" name="Front. Plant Sci.">
        <title>Chromosomal-level genome assembly of Melastoma candidum provides insights into trichome evolution.</title>
        <authorList>
            <person name="Zhong Y."/>
            <person name="Wu W."/>
            <person name="Sun C."/>
            <person name="Zou P."/>
            <person name="Liu Y."/>
            <person name="Dai S."/>
            <person name="Zhou R."/>
        </authorList>
    </citation>
    <scope>NUCLEOTIDE SEQUENCE [LARGE SCALE GENOMIC DNA]</scope>
</reference>
<accession>A0ACB9L592</accession>
<name>A0ACB9L592_9MYRT</name>
<sequence length="219" mass="24412">MDNGQLLLLNWTEHGQGKSREGLRHSLLCVTLELENTRQAVQEELKKREEKLTHLKELLDKTISERNEAENKCRKLSLERFLLQQQAVAGPTIGISEIEDEPRRGIDLNNTSSLSDCEENTVSRPGIHTVHPQLAAAQTCATDSTLELVPTKPLPEKGKLLQAVLKAGPLLQTLLLVGPLPQWRHPPPSIKSTDIPPARIPSLPRALAQPTEFLLKDNY</sequence>